<dbReference type="AlphaFoldDB" id="A0A934PRC1"/>
<dbReference type="Pfam" id="PF00535">
    <property type="entry name" value="Glycos_transf_2"/>
    <property type="match status" value="1"/>
</dbReference>
<protein>
    <submittedName>
        <fullName evidence="2">Glycosyltransferase</fullName>
    </submittedName>
</protein>
<comment type="caution">
    <text evidence="2">The sequence shown here is derived from an EMBL/GenBank/DDBJ whole genome shotgun (WGS) entry which is preliminary data.</text>
</comment>
<gene>
    <name evidence="2" type="ORF">I5M19_02700</name>
</gene>
<evidence type="ECO:0000313" key="2">
    <source>
        <dbReference type="EMBL" id="MBK0378196.1"/>
    </source>
</evidence>
<accession>A0A934PRC1</accession>
<dbReference type="PANTHER" id="PTHR43685">
    <property type="entry name" value="GLYCOSYLTRANSFERASE"/>
    <property type="match status" value="1"/>
</dbReference>
<dbReference type="InterPro" id="IPR050834">
    <property type="entry name" value="Glycosyltransf_2"/>
</dbReference>
<dbReference type="InterPro" id="IPR029044">
    <property type="entry name" value="Nucleotide-diphossugar_trans"/>
</dbReference>
<dbReference type="RefSeq" id="WP_200063762.1">
    <property type="nucleotide sequence ID" value="NZ_JAEHFW010000001.1"/>
</dbReference>
<name>A0A934PRC1_9SPHI</name>
<sequence>MRITVIIPTYNPNINRIHQTIAALKDQTFPHHMWELIIVDNNSSTNFTTDIDISWHPNRYIIKEDKQGLTYARLAGFKIAKGDIIIMVDDDNILEENYLVNVYEIFNSYPFLGAAGGKSLPIYESPAPVWLFQFESSLAIRNLGEEKIINKWENHFPYSSPIGAGMALRTVALERYISRIEIRGNNIITDRNATTLSSGGDNDIVIDILKSGWQVGYFPNLELKHIIPTERMKVPYLARLNHDTNKSWIILLQSHGINPWKKIPPQSVLPRKIKAWFTYKAWKNKGNYIKWKGACGMYEALSI</sequence>
<organism evidence="2 3">
    <name type="scientific">Mucilaginibacter segetis</name>
    <dbReference type="NCBI Taxonomy" id="2793071"/>
    <lineage>
        <taxon>Bacteria</taxon>
        <taxon>Pseudomonadati</taxon>
        <taxon>Bacteroidota</taxon>
        <taxon>Sphingobacteriia</taxon>
        <taxon>Sphingobacteriales</taxon>
        <taxon>Sphingobacteriaceae</taxon>
        <taxon>Mucilaginibacter</taxon>
    </lineage>
</organism>
<keyword evidence="3" id="KW-1185">Reference proteome</keyword>
<dbReference type="EMBL" id="JAEHFW010000001">
    <property type="protein sequence ID" value="MBK0378196.1"/>
    <property type="molecule type" value="Genomic_DNA"/>
</dbReference>
<proteinExistence type="predicted"/>
<dbReference type="CDD" id="cd00761">
    <property type="entry name" value="Glyco_tranf_GTA_type"/>
    <property type="match status" value="1"/>
</dbReference>
<evidence type="ECO:0000313" key="3">
    <source>
        <dbReference type="Proteomes" id="UP000613193"/>
    </source>
</evidence>
<reference evidence="2" key="1">
    <citation type="submission" date="2020-12" db="EMBL/GenBank/DDBJ databases">
        <title>Bacterial novel species Mucilaginibacter sp. SD-g isolated from soil.</title>
        <authorList>
            <person name="Jung H.-Y."/>
        </authorList>
    </citation>
    <scope>NUCLEOTIDE SEQUENCE</scope>
    <source>
        <strain evidence="2">SD-g</strain>
    </source>
</reference>
<feature type="domain" description="Glycosyltransferase 2-like" evidence="1">
    <location>
        <begin position="4"/>
        <end position="117"/>
    </location>
</feature>
<dbReference type="Proteomes" id="UP000613193">
    <property type="component" value="Unassembled WGS sequence"/>
</dbReference>
<dbReference type="Gene3D" id="3.90.550.10">
    <property type="entry name" value="Spore Coat Polysaccharide Biosynthesis Protein SpsA, Chain A"/>
    <property type="match status" value="1"/>
</dbReference>
<dbReference type="PANTHER" id="PTHR43685:SF2">
    <property type="entry name" value="GLYCOSYLTRANSFERASE 2-LIKE DOMAIN-CONTAINING PROTEIN"/>
    <property type="match status" value="1"/>
</dbReference>
<evidence type="ECO:0000259" key="1">
    <source>
        <dbReference type="Pfam" id="PF00535"/>
    </source>
</evidence>
<dbReference type="SUPFAM" id="SSF53448">
    <property type="entry name" value="Nucleotide-diphospho-sugar transferases"/>
    <property type="match status" value="1"/>
</dbReference>
<dbReference type="InterPro" id="IPR001173">
    <property type="entry name" value="Glyco_trans_2-like"/>
</dbReference>